<feature type="compositionally biased region" description="Low complexity" evidence="1">
    <location>
        <begin position="101"/>
        <end position="113"/>
    </location>
</feature>
<gene>
    <name evidence="3" type="ORF">AAG570_010803</name>
</gene>
<keyword evidence="4" id="KW-1185">Reference proteome</keyword>
<accession>A0ABD0YNM3</accession>
<dbReference type="AlphaFoldDB" id="A0ABD0YNM3"/>
<dbReference type="Gene3D" id="2.60.40.2840">
    <property type="match status" value="1"/>
</dbReference>
<comment type="caution">
    <text evidence="3">The sequence shown here is derived from an EMBL/GenBank/DDBJ whole genome shotgun (WGS) entry which is preliminary data.</text>
</comment>
<protein>
    <recommendedName>
        <fullName evidence="2">SKICH domain-containing protein</fullName>
    </recommendedName>
</protein>
<feature type="region of interest" description="Disordered" evidence="1">
    <location>
        <begin position="99"/>
        <end position="119"/>
    </location>
</feature>
<dbReference type="EMBL" id="JBFDAA010000005">
    <property type="protein sequence ID" value="KAL1132851.1"/>
    <property type="molecule type" value="Genomic_DNA"/>
</dbReference>
<organism evidence="3 4">
    <name type="scientific">Ranatra chinensis</name>
    <dbReference type="NCBI Taxonomy" id="642074"/>
    <lineage>
        <taxon>Eukaryota</taxon>
        <taxon>Metazoa</taxon>
        <taxon>Ecdysozoa</taxon>
        <taxon>Arthropoda</taxon>
        <taxon>Hexapoda</taxon>
        <taxon>Insecta</taxon>
        <taxon>Pterygota</taxon>
        <taxon>Neoptera</taxon>
        <taxon>Paraneoptera</taxon>
        <taxon>Hemiptera</taxon>
        <taxon>Heteroptera</taxon>
        <taxon>Panheteroptera</taxon>
        <taxon>Nepomorpha</taxon>
        <taxon>Nepidae</taxon>
        <taxon>Ranatrinae</taxon>
        <taxon>Ranatra</taxon>
    </lineage>
</organism>
<feature type="domain" description="SKICH" evidence="2">
    <location>
        <begin position="17"/>
        <end position="88"/>
    </location>
</feature>
<dbReference type="Proteomes" id="UP001558652">
    <property type="component" value="Unassembled WGS sequence"/>
</dbReference>
<evidence type="ECO:0000313" key="4">
    <source>
        <dbReference type="Proteomes" id="UP001558652"/>
    </source>
</evidence>
<reference evidence="3 4" key="1">
    <citation type="submission" date="2024-07" db="EMBL/GenBank/DDBJ databases">
        <title>Chromosome-level genome assembly of the water stick insect Ranatra chinensis (Heteroptera: Nepidae).</title>
        <authorList>
            <person name="Liu X."/>
        </authorList>
    </citation>
    <scope>NUCLEOTIDE SEQUENCE [LARGE SCALE GENOMIC DNA]</scope>
    <source>
        <strain evidence="3">Cailab_2021Rc</strain>
        <tissue evidence="3">Muscle</tissue>
    </source>
</reference>
<name>A0ABD0YNM3_9HEMI</name>
<evidence type="ECO:0000256" key="1">
    <source>
        <dbReference type="SAM" id="MobiDB-lite"/>
    </source>
</evidence>
<proteinExistence type="predicted"/>
<dbReference type="Pfam" id="PF17751">
    <property type="entry name" value="SKICH"/>
    <property type="match status" value="1"/>
</dbReference>
<dbReference type="InterPro" id="IPR041611">
    <property type="entry name" value="SKICH"/>
</dbReference>
<evidence type="ECO:0000259" key="2">
    <source>
        <dbReference type="Pfam" id="PF17751"/>
    </source>
</evidence>
<evidence type="ECO:0000313" key="3">
    <source>
        <dbReference type="EMBL" id="KAL1132851.1"/>
    </source>
</evidence>
<sequence length="264" mass="29713">MCDSPSDFTSRKVNNLIIFENIGDTYPIDEDLVVSFTLCPEVKGSCRDWLGIYEQGWRMMETPLAFEWGLGQRRENCESSFFQFRAAKKKDDNNEIIIVNESSGESSQPSSGETYSLREYSGSNEGLHKRLSRLEYMLEVPYVPATEKWDRLIEEHQFETFVSEVFGNNLNANEEYAKNGIAAEHLRWSDDAKVSVLEPSCGRNYSYQGYCVTADFGCLVGYGGMSMLCDMCMDSGPELSLGYESANALWVTGVVDAVECGHTL</sequence>